<evidence type="ECO:0008006" key="4">
    <source>
        <dbReference type="Google" id="ProtNLM"/>
    </source>
</evidence>
<feature type="non-terminal residue" evidence="2">
    <location>
        <position position="1"/>
    </location>
</feature>
<evidence type="ECO:0000313" key="2">
    <source>
        <dbReference type="EMBL" id="KAK8058342.1"/>
    </source>
</evidence>
<dbReference type="PANTHER" id="PTHR43832">
    <property type="match status" value="1"/>
</dbReference>
<comment type="similarity">
    <text evidence="1">Belongs to the CFA/CMAS family.</text>
</comment>
<name>A0ABR1UI00_9PEZI</name>
<evidence type="ECO:0000256" key="1">
    <source>
        <dbReference type="ARBA" id="ARBA00010815"/>
    </source>
</evidence>
<dbReference type="PANTHER" id="PTHR43832:SF1">
    <property type="entry name" value="S-ADENOSYL-L-METHIONINE-DEPENDENT METHYLTRANSFERASES SUPERFAMILY PROTEIN"/>
    <property type="match status" value="1"/>
</dbReference>
<dbReference type="CDD" id="cd02440">
    <property type="entry name" value="AdoMet_MTases"/>
    <property type="match status" value="1"/>
</dbReference>
<reference evidence="2 3" key="1">
    <citation type="submission" date="2023-01" db="EMBL/GenBank/DDBJ databases">
        <title>Analysis of 21 Apiospora genomes using comparative genomics revels a genus with tremendous synthesis potential of carbohydrate active enzymes and secondary metabolites.</title>
        <authorList>
            <person name="Sorensen T."/>
        </authorList>
    </citation>
    <scope>NUCLEOTIDE SEQUENCE [LARGE SCALE GENOMIC DNA]</scope>
    <source>
        <strain evidence="2 3">CBS 135458</strain>
    </source>
</reference>
<gene>
    <name evidence="2" type="ORF">PG994_008790</name>
</gene>
<sequence length="349" mass="39945">YLPLDAILDRGVLPHFVIRRGIRMQLAQRIAEIATESQAAACERKMAYLELLRTRPIAVETAAANEQHYEVGTGVLACMLGPRMKYSACLYEKGSESLGMAEVGMLRSYLDKAQLEDGMSILDLGCGWGSGALYYAEMLPKSKVTAFSNSKTQKEYIDAQANENGLKNLTVITGDVADYEFQKESFDRVVSIEMFEHMKNYEQLMAKCARALKPGGKLFVHIFAHKDTPYDFESGWMTTHFFTGGTMPSADLLLYFQRDLKIEKQWWVNGMHYSKTCEHWLANMWTNKKKLWPHLVETYGEDKATTWWNRWQIFYMACSELFAYEGGDTWGVNHYLFEKPKAGEGERRG</sequence>
<dbReference type="Pfam" id="PF02353">
    <property type="entry name" value="CMAS"/>
    <property type="match status" value="1"/>
</dbReference>
<accession>A0ABR1UI00</accession>
<dbReference type="GeneID" id="92093262"/>
<dbReference type="InterPro" id="IPR029063">
    <property type="entry name" value="SAM-dependent_MTases_sf"/>
</dbReference>
<comment type="caution">
    <text evidence="2">The sequence shown here is derived from an EMBL/GenBank/DDBJ whole genome shotgun (WGS) entry which is preliminary data.</text>
</comment>
<dbReference type="Proteomes" id="UP001480595">
    <property type="component" value="Unassembled WGS sequence"/>
</dbReference>
<dbReference type="SUPFAM" id="SSF53335">
    <property type="entry name" value="S-adenosyl-L-methionine-dependent methyltransferases"/>
    <property type="match status" value="1"/>
</dbReference>
<evidence type="ECO:0000313" key="3">
    <source>
        <dbReference type="Proteomes" id="UP001480595"/>
    </source>
</evidence>
<dbReference type="Gene3D" id="3.40.50.150">
    <property type="entry name" value="Vaccinia Virus protein VP39"/>
    <property type="match status" value="1"/>
</dbReference>
<organism evidence="2 3">
    <name type="scientific">Apiospora phragmitis</name>
    <dbReference type="NCBI Taxonomy" id="2905665"/>
    <lineage>
        <taxon>Eukaryota</taxon>
        <taxon>Fungi</taxon>
        <taxon>Dikarya</taxon>
        <taxon>Ascomycota</taxon>
        <taxon>Pezizomycotina</taxon>
        <taxon>Sordariomycetes</taxon>
        <taxon>Xylariomycetidae</taxon>
        <taxon>Amphisphaeriales</taxon>
        <taxon>Apiosporaceae</taxon>
        <taxon>Apiospora</taxon>
    </lineage>
</organism>
<dbReference type="EMBL" id="JAQQWL010000009">
    <property type="protein sequence ID" value="KAK8058342.1"/>
    <property type="molecule type" value="Genomic_DNA"/>
</dbReference>
<protein>
    <recommendedName>
        <fullName evidence="4">Cyclopropane-fatty-acyl-phospholipid synthase</fullName>
    </recommendedName>
</protein>
<proteinExistence type="inferred from homology"/>
<keyword evidence="3" id="KW-1185">Reference proteome</keyword>
<dbReference type="RefSeq" id="XP_066713788.1">
    <property type="nucleotide sequence ID" value="XM_066860199.1"/>
</dbReference>